<feature type="non-terminal residue" evidence="2">
    <location>
        <position position="193"/>
    </location>
</feature>
<name>A0ABQ7GJU0_DUNSA</name>
<proteinExistence type="predicted"/>
<protein>
    <submittedName>
        <fullName evidence="2">Uncharacterized protein</fullName>
    </submittedName>
</protein>
<dbReference type="EMBL" id="MU069734">
    <property type="protein sequence ID" value="KAF5834874.1"/>
    <property type="molecule type" value="Genomic_DNA"/>
</dbReference>
<evidence type="ECO:0000256" key="1">
    <source>
        <dbReference type="SAM" id="MobiDB-lite"/>
    </source>
</evidence>
<sequence length="193" mass="21129">MHLVSLLRVAARRARKTGTLSWKMAWRMVRRGSETTLWRASSRATGRGGGVQRGSCRRSGSSGGATAAAQSARDLALWWTAATSATRRASRWPSSAAAAWPSCRRPPSCSSSTYPTWQLCMPWWPTSGTVTSQWRRVARAGLRLWVLQAGVRTTMAATRKGAVVVGMVWAACVTSMICCCWRACIWRPAGPRL</sequence>
<reference evidence="2" key="1">
    <citation type="submission" date="2017-08" db="EMBL/GenBank/DDBJ databases">
        <authorList>
            <person name="Polle J.E."/>
            <person name="Barry K."/>
            <person name="Cushman J."/>
            <person name="Schmutz J."/>
            <person name="Tran D."/>
            <person name="Hathwaick L.T."/>
            <person name="Yim W.C."/>
            <person name="Jenkins J."/>
            <person name="Mckie-Krisberg Z.M."/>
            <person name="Prochnik S."/>
            <person name="Lindquist E."/>
            <person name="Dockter R.B."/>
            <person name="Adam C."/>
            <person name="Molina H."/>
            <person name="Bunkerborg J."/>
            <person name="Jin E."/>
            <person name="Buchheim M."/>
            <person name="Magnuson J."/>
        </authorList>
    </citation>
    <scope>NUCLEOTIDE SEQUENCE</scope>
    <source>
        <strain evidence="2">CCAP 19/18</strain>
    </source>
</reference>
<comment type="caution">
    <text evidence="2">The sequence shown here is derived from an EMBL/GenBank/DDBJ whole genome shotgun (WGS) entry which is preliminary data.</text>
</comment>
<feature type="compositionally biased region" description="Low complexity" evidence="1">
    <location>
        <begin position="53"/>
        <end position="65"/>
    </location>
</feature>
<gene>
    <name evidence="2" type="ORF">DUNSADRAFT_8210</name>
</gene>
<evidence type="ECO:0000313" key="2">
    <source>
        <dbReference type="EMBL" id="KAF5834874.1"/>
    </source>
</evidence>
<keyword evidence="3" id="KW-1185">Reference proteome</keyword>
<organism evidence="2 3">
    <name type="scientific">Dunaliella salina</name>
    <name type="common">Green alga</name>
    <name type="synonym">Protococcus salinus</name>
    <dbReference type="NCBI Taxonomy" id="3046"/>
    <lineage>
        <taxon>Eukaryota</taxon>
        <taxon>Viridiplantae</taxon>
        <taxon>Chlorophyta</taxon>
        <taxon>core chlorophytes</taxon>
        <taxon>Chlorophyceae</taxon>
        <taxon>CS clade</taxon>
        <taxon>Chlamydomonadales</taxon>
        <taxon>Dunaliellaceae</taxon>
        <taxon>Dunaliella</taxon>
    </lineage>
</organism>
<dbReference type="Proteomes" id="UP000815325">
    <property type="component" value="Unassembled WGS sequence"/>
</dbReference>
<feature type="region of interest" description="Disordered" evidence="1">
    <location>
        <begin position="37"/>
        <end position="65"/>
    </location>
</feature>
<accession>A0ABQ7GJU0</accession>
<evidence type="ECO:0000313" key="3">
    <source>
        <dbReference type="Proteomes" id="UP000815325"/>
    </source>
</evidence>